<organism evidence="2 3">
    <name type="scientific">Streptomyces platensis</name>
    <dbReference type="NCBI Taxonomy" id="58346"/>
    <lineage>
        <taxon>Bacteria</taxon>
        <taxon>Bacillati</taxon>
        <taxon>Actinomycetota</taxon>
        <taxon>Actinomycetes</taxon>
        <taxon>Kitasatosporales</taxon>
        <taxon>Streptomycetaceae</taxon>
        <taxon>Streptomyces</taxon>
    </lineage>
</organism>
<dbReference type="EMBL" id="MIGA01000012">
    <property type="protein sequence ID" value="OSY46112.1"/>
    <property type="molecule type" value="Genomic_DNA"/>
</dbReference>
<dbReference type="GeneID" id="90929143"/>
<keyword evidence="3" id="KW-1185">Reference proteome</keyword>
<feature type="region of interest" description="Disordered" evidence="1">
    <location>
        <begin position="1"/>
        <end position="40"/>
    </location>
</feature>
<protein>
    <submittedName>
        <fullName evidence="2">Uncharacterized protein</fullName>
    </submittedName>
</protein>
<comment type="caution">
    <text evidence="2">The sequence shown here is derived from an EMBL/GenBank/DDBJ whole genome shotgun (WGS) entry which is preliminary data.</text>
</comment>
<gene>
    <name evidence="2" type="ORF">BG653_02346</name>
</gene>
<dbReference type="RefSeq" id="WP_280116699.1">
    <property type="nucleotide sequence ID" value="NZ_BAABSS010000068.1"/>
</dbReference>
<evidence type="ECO:0000256" key="1">
    <source>
        <dbReference type="SAM" id="MobiDB-lite"/>
    </source>
</evidence>
<name>A0ABX3XZL7_STRPT</name>
<reference evidence="2 3" key="1">
    <citation type="submission" date="2016-09" db="EMBL/GenBank/DDBJ databases">
        <title>Streptomyces platensis DSM40041, a candidate organism with high potential of specific P450 cytochromes.</title>
        <authorList>
            <person name="Grumaz C."/>
            <person name="Vainshtein Y."/>
            <person name="Kirstahler P."/>
            <person name="Sohn K."/>
        </authorList>
    </citation>
    <scope>NUCLEOTIDE SEQUENCE [LARGE SCALE GENOMIC DNA]</scope>
    <source>
        <strain evidence="2 3">DSM 40041</strain>
    </source>
</reference>
<dbReference type="Proteomes" id="UP000194225">
    <property type="component" value="Unassembled WGS sequence"/>
</dbReference>
<accession>A0ABX3XZL7</accession>
<sequence length="40" mass="4060">MSMRVGPGCRTVAVPPPAGAGTRRNVTPTDRHTAPQGATS</sequence>
<evidence type="ECO:0000313" key="3">
    <source>
        <dbReference type="Proteomes" id="UP000194225"/>
    </source>
</evidence>
<evidence type="ECO:0000313" key="2">
    <source>
        <dbReference type="EMBL" id="OSY46112.1"/>
    </source>
</evidence>
<proteinExistence type="predicted"/>